<evidence type="ECO:0000256" key="4">
    <source>
        <dbReference type="ARBA" id="ARBA00022692"/>
    </source>
</evidence>
<dbReference type="AlphaFoldDB" id="A0A8S1HTV6"/>
<dbReference type="PANTHER" id="PTHR12924:SF0">
    <property type="entry name" value="TRANSLOCON-ASSOCIATED PROTEIN SUBUNIT ALPHA"/>
    <property type="match status" value="1"/>
</dbReference>
<dbReference type="GO" id="GO:0005789">
    <property type="term" value="C:endoplasmic reticulum membrane"/>
    <property type="evidence" value="ECO:0007669"/>
    <property type="project" value="UniProtKB-SubCell"/>
</dbReference>
<evidence type="ECO:0000256" key="13">
    <source>
        <dbReference type="SAM" id="Phobius"/>
    </source>
</evidence>
<comment type="function">
    <text evidence="9">TRAP proteins are part of a complex whose function is to bind calcium to the ER membrane and thereby regulate the retention of ER resident proteins. May be involved in the recycling of the translocation apparatus after completion of the translocation process or may function as a membrane-bound chaperone facilitating folding of translocated proteins.</text>
</comment>
<evidence type="ECO:0000256" key="9">
    <source>
        <dbReference type="ARBA" id="ARBA00025620"/>
    </source>
</evidence>
<dbReference type="Proteomes" id="UP000835052">
    <property type="component" value="Unassembled WGS sequence"/>
</dbReference>
<comment type="similarity">
    <text evidence="2">Belongs to the TRAP-alpha family.</text>
</comment>
<feature type="region of interest" description="Disordered" evidence="12">
    <location>
        <begin position="234"/>
        <end position="253"/>
    </location>
</feature>
<evidence type="ECO:0000256" key="3">
    <source>
        <dbReference type="ARBA" id="ARBA00020280"/>
    </source>
</evidence>
<comment type="subunit">
    <text evidence="10">Heterotetramer of TRAP-alpha, TRAP-beta, TRAP-delta and TRAP-gamma. Interacts with palmitoylated calnexin (CALX), the interaction is required for efficient folding of glycosylated proteins.</text>
</comment>
<evidence type="ECO:0000256" key="8">
    <source>
        <dbReference type="ARBA" id="ARBA00023136"/>
    </source>
</evidence>
<keyword evidence="16" id="KW-1185">Reference proteome</keyword>
<comment type="subcellular location">
    <subcellularLocation>
        <location evidence="1">Endoplasmic reticulum membrane</location>
        <topology evidence="1">Single-pass type I membrane protein</topology>
    </subcellularLocation>
</comment>
<feature type="signal peptide" evidence="14">
    <location>
        <begin position="1"/>
        <end position="20"/>
    </location>
</feature>
<comment type="caution">
    <text evidence="15">The sequence shown here is derived from an EMBL/GenBank/DDBJ whole genome shotgun (WGS) entry which is preliminary data.</text>
</comment>
<evidence type="ECO:0000256" key="12">
    <source>
        <dbReference type="SAM" id="MobiDB-lite"/>
    </source>
</evidence>
<keyword evidence="7 13" id="KW-1133">Transmembrane helix</keyword>
<keyword evidence="5 14" id="KW-0732">Signal</keyword>
<evidence type="ECO:0000256" key="11">
    <source>
        <dbReference type="ARBA" id="ARBA00031071"/>
    </source>
</evidence>
<sequence length="253" mass="28430">MFSSKLLLALLGCLAIYAHAEDAVDGEILEETVTKTDDDDLTIGPSPDASLSFLFVSPPDANAINEVHSGKPVKFLIGFQNRGEKDFTVKFSETSLRYPMDFNYHVQNFTRGEYNRRVSPKEEVTLDYGFFAHESFAGRSLGLVVNLHYEDADGKYYVNNVYNQTINILEDDSAFNHETGFLLIVLLGIAVLILYFANQFLSKLSRKSGLQKRPTQEQGTSSAEVDYEWIPRDALKEKKSPGSPRARKVKKAE</sequence>
<feature type="transmembrane region" description="Helical" evidence="13">
    <location>
        <begin position="179"/>
        <end position="197"/>
    </location>
</feature>
<evidence type="ECO:0000256" key="6">
    <source>
        <dbReference type="ARBA" id="ARBA00022824"/>
    </source>
</evidence>
<accession>A0A8S1HTV6</accession>
<dbReference type="PANTHER" id="PTHR12924">
    <property type="entry name" value="TRANSLOCON-ASSOCIATED PROTEIN, ALPHA SUBUNIT"/>
    <property type="match status" value="1"/>
</dbReference>
<evidence type="ECO:0000313" key="16">
    <source>
        <dbReference type="Proteomes" id="UP000835052"/>
    </source>
</evidence>
<proteinExistence type="inferred from homology"/>
<dbReference type="Pfam" id="PF03896">
    <property type="entry name" value="TRAP_alpha"/>
    <property type="match status" value="1"/>
</dbReference>
<evidence type="ECO:0000256" key="2">
    <source>
        <dbReference type="ARBA" id="ARBA00006776"/>
    </source>
</evidence>
<dbReference type="OrthoDB" id="1926781at2759"/>
<feature type="chain" id="PRO_5035944835" description="Translocon-associated protein subunit alpha" evidence="14">
    <location>
        <begin position="21"/>
        <end position="253"/>
    </location>
</feature>
<gene>
    <name evidence="15" type="ORF">CAUJ_LOCUS14231</name>
</gene>
<evidence type="ECO:0000256" key="7">
    <source>
        <dbReference type="ARBA" id="ARBA00022989"/>
    </source>
</evidence>
<evidence type="ECO:0000256" key="5">
    <source>
        <dbReference type="ARBA" id="ARBA00022729"/>
    </source>
</evidence>
<dbReference type="InterPro" id="IPR005595">
    <property type="entry name" value="TRAP_alpha"/>
</dbReference>
<protein>
    <recommendedName>
        <fullName evidence="3">Translocon-associated protein subunit alpha</fullName>
    </recommendedName>
    <alternativeName>
        <fullName evidence="11">Signal sequence receptor subunit alpha</fullName>
    </alternativeName>
</protein>
<keyword evidence="8 13" id="KW-0472">Membrane</keyword>
<evidence type="ECO:0000256" key="14">
    <source>
        <dbReference type="SAM" id="SignalP"/>
    </source>
</evidence>
<dbReference type="EMBL" id="CAJGYM010000122">
    <property type="protein sequence ID" value="CAD6198325.1"/>
    <property type="molecule type" value="Genomic_DNA"/>
</dbReference>
<evidence type="ECO:0000313" key="15">
    <source>
        <dbReference type="EMBL" id="CAD6198325.1"/>
    </source>
</evidence>
<keyword evidence="6" id="KW-0256">Endoplasmic reticulum</keyword>
<organism evidence="15 16">
    <name type="scientific">Caenorhabditis auriculariae</name>
    <dbReference type="NCBI Taxonomy" id="2777116"/>
    <lineage>
        <taxon>Eukaryota</taxon>
        <taxon>Metazoa</taxon>
        <taxon>Ecdysozoa</taxon>
        <taxon>Nematoda</taxon>
        <taxon>Chromadorea</taxon>
        <taxon>Rhabditida</taxon>
        <taxon>Rhabditina</taxon>
        <taxon>Rhabditomorpha</taxon>
        <taxon>Rhabditoidea</taxon>
        <taxon>Rhabditidae</taxon>
        <taxon>Peloderinae</taxon>
        <taxon>Caenorhabditis</taxon>
    </lineage>
</organism>
<name>A0A8S1HTV6_9PELO</name>
<keyword evidence="4 13" id="KW-0812">Transmembrane</keyword>
<evidence type="ECO:0000256" key="1">
    <source>
        <dbReference type="ARBA" id="ARBA00004115"/>
    </source>
</evidence>
<evidence type="ECO:0000256" key="10">
    <source>
        <dbReference type="ARBA" id="ARBA00025854"/>
    </source>
</evidence>
<reference evidence="15" key="1">
    <citation type="submission" date="2020-10" db="EMBL/GenBank/DDBJ databases">
        <authorList>
            <person name="Kikuchi T."/>
        </authorList>
    </citation>
    <scope>NUCLEOTIDE SEQUENCE</scope>
    <source>
        <strain evidence="15">NKZ352</strain>
    </source>
</reference>